<feature type="domain" description="Palmitoyltransferase DHHC" evidence="14">
    <location>
        <begin position="84"/>
        <end position="214"/>
    </location>
</feature>
<dbReference type="Pfam" id="PF01529">
    <property type="entry name" value="DHHC"/>
    <property type="match status" value="1"/>
</dbReference>
<dbReference type="EMBL" id="HG970332">
    <property type="status" value="NOT_ANNOTATED_CDS"/>
    <property type="molecule type" value="Genomic_DNA"/>
</dbReference>
<accession>A0A1I9EYP3</accession>
<protein>
    <recommendedName>
        <fullName evidence="11">Palmitoyltransferase PFA4</fullName>
        <ecNumber evidence="11">2.3.1.225</ecNumber>
    </recommendedName>
    <alternativeName>
        <fullName evidence="11">Protein S-acyltransferase</fullName>
        <shortName evidence="11">PAT</shortName>
    </alternativeName>
    <alternativeName>
        <fullName evidence="11">Protein fatty acyltransferase 4</fullName>
    </alternativeName>
</protein>
<dbReference type="InterPro" id="IPR001594">
    <property type="entry name" value="Palmitoyltrfase_DHHC"/>
</dbReference>
<dbReference type="EC" id="2.3.1.225" evidence="11"/>
<keyword evidence="3 11" id="KW-0812">Transmembrane</keyword>
<keyword evidence="5 11" id="KW-1133">Transmembrane helix</keyword>
<dbReference type="OrthoDB" id="331948at2759"/>
<comment type="domain">
    <text evidence="11 12">The DHHC domain is required for palmitoyltransferase activity.</text>
</comment>
<evidence type="ECO:0000313" key="15">
    <source>
        <dbReference type="EnsemblFungi" id="CEF73539"/>
    </source>
</evidence>
<dbReference type="PANTHER" id="PTHR12246">
    <property type="entry name" value="PALMITOYLTRANSFERASE ZDHHC16"/>
    <property type="match status" value="1"/>
</dbReference>
<dbReference type="InterPro" id="IPR039859">
    <property type="entry name" value="PFA4/ZDH16/20/ERF2-like"/>
</dbReference>
<reference evidence="15" key="1">
    <citation type="journal article" date="2007" name="Science">
        <title>The Fusarium graminearum genome reveals a link between localized polymorphism and pathogen specialization.</title>
        <authorList>
            <person name="Cuomo C.A."/>
            <person name="Gueldener U."/>
            <person name="Xu J.-R."/>
            <person name="Trail F."/>
            <person name="Turgeon B.G."/>
            <person name="Di Pietro A."/>
            <person name="Walton J.D."/>
            <person name="Ma L.-J."/>
            <person name="Baker S.E."/>
            <person name="Rep M."/>
            <person name="Adam G."/>
            <person name="Antoniw J."/>
            <person name="Baldwin T."/>
            <person name="Calvo S.E."/>
            <person name="Chang Y.-L."/>
            <person name="DeCaprio D."/>
            <person name="Gale L.R."/>
            <person name="Gnerre S."/>
            <person name="Goswami R.S."/>
            <person name="Hammond-Kosack K."/>
            <person name="Harris L.J."/>
            <person name="Hilburn K."/>
            <person name="Kennell J.C."/>
            <person name="Kroken S."/>
            <person name="Magnuson J.K."/>
            <person name="Mannhaupt G."/>
            <person name="Mauceli E.W."/>
            <person name="Mewes H.-W."/>
            <person name="Mitterbauer R."/>
            <person name="Muehlbauer G."/>
            <person name="Muensterkoetter M."/>
            <person name="Nelson D."/>
            <person name="O'Donnell K."/>
            <person name="Ouellet T."/>
            <person name="Qi W."/>
            <person name="Quesneville H."/>
            <person name="Roncero M.I.G."/>
            <person name="Seong K.-Y."/>
            <person name="Tetko I.V."/>
            <person name="Urban M."/>
            <person name="Waalwijk C."/>
            <person name="Ward T.J."/>
            <person name="Yao J."/>
            <person name="Birren B.W."/>
            <person name="Kistler H.C."/>
        </authorList>
    </citation>
    <scope>NUCLEOTIDE SEQUENCE [LARGE SCALE GENOMIC DNA]</scope>
    <source>
        <strain evidence="15">PH-1 / ATCC MYA-4620 / FGSC 9075 / NRRL 31084</strain>
    </source>
</reference>
<comment type="function">
    <text evidence="11">Mediates the reversible addition of palmitate to target proteins, thereby regulating their membrane association and biological function.</text>
</comment>
<comment type="catalytic activity">
    <reaction evidence="10 11 12">
        <text>L-cysteinyl-[protein] + hexadecanoyl-CoA = S-hexadecanoyl-L-cysteinyl-[protein] + CoA</text>
        <dbReference type="Rhea" id="RHEA:36683"/>
        <dbReference type="Rhea" id="RHEA-COMP:10131"/>
        <dbReference type="Rhea" id="RHEA-COMP:11032"/>
        <dbReference type="ChEBI" id="CHEBI:29950"/>
        <dbReference type="ChEBI" id="CHEBI:57287"/>
        <dbReference type="ChEBI" id="CHEBI:57379"/>
        <dbReference type="ChEBI" id="CHEBI:74151"/>
        <dbReference type="EC" id="2.3.1.225"/>
    </reaction>
</comment>
<feature type="transmembrane region" description="Helical" evidence="11 12">
    <location>
        <begin position="171"/>
        <end position="196"/>
    </location>
</feature>
<evidence type="ECO:0000256" key="2">
    <source>
        <dbReference type="ARBA" id="ARBA00022679"/>
    </source>
</evidence>
<comment type="subcellular location">
    <subcellularLocation>
        <location evidence="11">Endoplasmic reticulum membrane</location>
        <topology evidence="11">Multi-pass membrane protein</topology>
    </subcellularLocation>
    <subcellularLocation>
        <location evidence="1">Membrane</location>
        <topology evidence="1">Multi-pass membrane protein</topology>
    </subcellularLocation>
</comment>
<keyword evidence="6 11" id="KW-0472">Membrane</keyword>
<keyword evidence="9 11" id="KW-0012">Acyltransferase</keyword>
<feature type="region of interest" description="Disordered" evidence="13">
    <location>
        <begin position="377"/>
        <end position="419"/>
    </location>
</feature>
<evidence type="ECO:0000256" key="4">
    <source>
        <dbReference type="ARBA" id="ARBA00022824"/>
    </source>
</evidence>
<feature type="transmembrane region" description="Helical" evidence="11 12">
    <location>
        <begin position="50"/>
        <end position="67"/>
    </location>
</feature>
<sequence>MAGLNDVPFIKGLAVPSVCALIIFLGYASQFLFNYSTTLEPGPPTRRETIIFNGLLLVLWITYYRTVATDPGRYIFKDRVIEAEGQRWCNKCAAPKPPRAHHCRHCARCVPRMDHHCPWTRNCVSMTTFPHFLRFLIYTNMSLWMLGYFLWQRFSKIWEHRRLPAYLGPSFYGLICLSLISIVNFVTTVALGIMLINTVKSWVFNQTMIEGWEQERHEALMDKGPKEWWDIMGPDGEKVRFERLEFPYDIGFFSNMAQAMGTHNVLLWFFPFAGNPTVAKDGNGQGWTWEENGFNRIEGLWPPPDPDKLRRAARGWPAGNRNYAEELRQANMSSSEYKAGFLKRQADDEKRKRHLMAELEEVDDFDMYDDEEYDRELDQGLGWVNSDGDRLRDYGVDEEASEPEGVNDDDDDDDDDDVPLAELIRRRKILKKDGLDD</sequence>
<keyword evidence="7 11" id="KW-0564">Palmitate</keyword>
<reference evidence="15" key="2">
    <citation type="journal article" date="2010" name="Nature">
        <title>Comparative genomics reveals mobile pathogenicity chromosomes in Fusarium.</title>
        <authorList>
            <person name="Ma L.J."/>
            <person name="van der Does H.C."/>
            <person name="Borkovich K.A."/>
            <person name="Coleman J.J."/>
            <person name="Daboussi M.J."/>
            <person name="Di Pietro A."/>
            <person name="Dufresne M."/>
            <person name="Freitag M."/>
            <person name="Grabherr M."/>
            <person name="Henrissat B."/>
            <person name="Houterman P.M."/>
            <person name="Kang S."/>
            <person name="Shim W.B."/>
            <person name="Woloshuk C."/>
            <person name="Xie X."/>
            <person name="Xu J.R."/>
            <person name="Antoniw J."/>
            <person name="Baker S.E."/>
            <person name="Bluhm B.H."/>
            <person name="Breakspear A."/>
            <person name="Brown D.W."/>
            <person name="Butchko R.A."/>
            <person name="Chapman S."/>
            <person name="Coulson R."/>
            <person name="Coutinho P.M."/>
            <person name="Danchin E.G."/>
            <person name="Diener A."/>
            <person name="Gale L.R."/>
            <person name="Gardiner D.M."/>
            <person name="Goff S."/>
            <person name="Hammond-Kosack K.E."/>
            <person name="Hilburn K."/>
            <person name="Hua-Van A."/>
            <person name="Jonkers W."/>
            <person name="Kazan K."/>
            <person name="Kodira C.D."/>
            <person name="Koehrsen M."/>
            <person name="Kumar L."/>
            <person name="Lee Y.H."/>
            <person name="Li L."/>
            <person name="Manners J.M."/>
            <person name="Miranda-Saavedra D."/>
            <person name="Mukherjee M."/>
            <person name="Park G."/>
            <person name="Park J."/>
            <person name="Park S.Y."/>
            <person name="Proctor R.H."/>
            <person name="Regev A."/>
            <person name="Ruiz-Roldan M.C."/>
            <person name="Sain D."/>
            <person name="Sakthikumar S."/>
            <person name="Sykes S."/>
            <person name="Schwartz D.C."/>
            <person name="Turgeon B.G."/>
            <person name="Wapinski I."/>
            <person name="Yoder O."/>
            <person name="Young S."/>
            <person name="Zeng Q."/>
            <person name="Zhou S."/>
            <person name="Galagan J."/>
            <person name="Cuomo C.A."/>
            <person name="Kistler H.C."/>
            <person name="Rep M."/>
        </authorList>
    </citation>
    <scope>GENOME REANNOTATION</scope>
    <source>
        <strain evidence="15">PH-1 / ATCC MYA-4620 / FGSC 9075 / NRRL 31084</strain>
    </source>
</reference>
<evidence type="ECO:0000256" key="1">
    <source>
        <dbReference type="ARBA" id="ARBA00004141"/>
    </source>
</evidence>
<dbReference type="AlphaFoldDB" id="A0A1I9EYP3"/>
<dbReference type="HAMAP" id="MF_03199">
    <property type="entry name" value="DHHC_PAT_PFA4"/>
    <property type="match status" value="1"/>
</dbReference>
<dbReference type="GO" id="GO:0019706">
    <property type="term" value="F:protein-cysteine S-palmitoyltransferase activity"/>
    <property type="evidence" value="ECO:0007669"/>
    <property type="project" value="UniProtKB-UniRule"/>
</dbReference>
<comment type="similarity">
    <text evidence="11">Belongs to the DHHC palmitoyltransferase family. PFA4 subfamily.</text>
</comment>
<dbReference type="VEuPathDB" id="FungiDB:FGRAMPH1_01G03467"/>
<dbReference type="PROSITE" id="PS50216">
    <property type="entry name" value="DHHC"/>
    <property type="match status" value="1"/>
</dbReference>
<dbReference type="RefSeq" id="XP_011317209.1">
    <property type="nucleotide sequence ID" value="XM_011318907.1"/>
</dbReference>
<feature type="transmembrane region" description="Helical" evidence="11 12">
    <location>
        <begin position="12"/>
        <end position="30"/>
    </location>
</feature>
<evidence type="ECO:0000259" key="14">
    <source>
        <dbReference type="Pfam" id="PF01529"/>
    </source>
</evidence>
<evidence type="ECO:0000256" key="3">
    <source>
        <dbReference type="ARBA" id="ARBA00022692"/>
    </source>
</evidence>
<organism evidence="15">
    <name type="scientific">Gibberella zeae (strain ATCC MYA-4620 / CBS 123657 / FGSC 9075 / NRRL 31084 / PH-1)</name>
    <name type="common">Wheat head blight fungus</name>
    <name type="synonym">Fusarium graminearum</name>
    <dbReference type="NCBI Taxonomy" id="229533"/>
    <lineage>
        <taxon>Eukaryota</taxon>
        <taxon>Fungi</taxon>
        <taxon>Dikarya</taxon>
        <taxon>Ascomycota</taxon>
        <taxon>Pezizomycotina</taxon>
        <taxon>Sordariomycetes</taxon>
        <taxon>Hypocreomycetidae</taxon>
        <taxon>Hypocreales</taxon>
        <taxon>Nectriaceae</taxon>
        <taxon>Fusarium</taxon>
    </lineage>
</organism>
<feature type="compositionally biased region" description="Acidic residues" evidence="13">
    <location>
        <begin position="396"/>
        <end position="419"/>
    </location>
</feature>
<evidence type="ECO:0000256" key="12">
    <source>
        <dbReference type="RuleBase" id="RU079119"/>
    </source>
</evidence>
<evidence type="ECO:0000256" key="10">
    <source>
        <dbReference type="ARBA" id="ARBA00048048"/>
    </source>
</evidence>
<evidence type="ECO:0000256" key="6">
    <source>
        <dbReference type="ARBA" id="ARBA00023136"/>
    </source>
</evidence>
<dbReference type="GO" id="GO:0005789">
    <property type="term" value="C:endoplasmic reticulum membrane"/>
    <property type="evidence" value="ECO:0007669"/>
    <property type="project" value="UniProtKB-SubCell"/>
</dbReference>
<evidence type="ECO:0000256" key="9">
    <source>
        <dbReference type="ARBA" id="ARBA00023315"/>
    </source>
</evidence>
<keyword evidence="2 11" id="KW-0808">Transferase</keyword>
<evidence type="ECO:0000256" key="11">
    <source>
        <dbReference type="HAMAP-Rule" id="MF_03199"/>
    </source>
</evidence>
<feature type="transmembrane region" description="Helical" evidence="11 12">
    <location>
        <begin position="132"/>
        <end position="151"/>
    </location>
</feature>
<keyword evidence="4 11" id="KW-0256">Endoplasmic reticulum</keyword>
<evidence type="ECO:0000256" key="8">
    <source>
        <dbReference type="ARBA" id="ARBA00023288"/>
    </source>
</evidence>
<evidence type="ECO:0000256" key="13">
    <source>
        <dbReference type="SAM" id="MobiDB-lite"/>
    </source>
</evidence>
<dbReference type="EnsemblFungi" id="CEF73539">
    <property type="protein sequence ID" value="CEF73539"/>
    <property type="gene ID" value="FGRRES_01411"/>
</dbReference>
<evidence type="ECO:0000256" key="5">
    <source>
        <dbReference type="ARBA" id="ARBA00022989"/>
    </source>
</evidence>
<name>A0A1I9EYP3_GIBZE</name>
<reference evidence="15" key="3">
    <citation type="submission" date="2017-01" db="UniProtKB">
        <authorList>
            <consortium name="EnsemblFungi"/>
        </authorList>
    </citation>
    <scope>IDENTIFICATION</scope>
    <source>
        <strain evidence="15">PH-1 / ATCC MYA-4620 / FGSC 9075 / NRRL 31084</strain>
    </source>
</reference>
<evidence type="ECO:0000256" key="7">
    <source>
        <dbReference type="ARBA" id="ARBA00023139"/>
    </source>
</evidence>
<proteinExistence type="inferred from homology"/>
<gene>
    <name evidence="15" type="primary">FG01411.1</name>
    <name evidence="11" type="synonym">PFA4</name>
</gene>
<dbReference type="KEGG" id="fgr:FGSG_01411"/>
<feature type="active site" description="S-palmitoyl cysteine intermediate" evidence="11">
    <location>
        <position position="117"/>
    </location>
</feature>
<keyword evidence="8 11" id="KW-0449">Lipoprotein</keyword>
<dbReference type="InterPro" id="IPR033682">
    <property type="entry name" value="PFA4"/>
</dbReference>